<dbReference type="AlphaFoldDB" id="A0A7T2YZ17"/>
<evidence type="ECO:0000256" key="1">
    <source>
        <dbReference type="SAM" id="Phobius"/>
    </source>
</evidence>
<evidence type="ECO:0000313" key="3">
    <source>
        <dbReference type="Proteomes" id="UP000595064"/>
    </source>
</evidence>
<dbReference type="KEGG" id="dla:I6G47_23380"/>
<proteinExistence type="predicted"/>
<feature type="transmembrane region" description="Helical" evidence="1">
    <location>
        <begin position="22"/>
        <end position="41"/>
    </location>
</feature>
<dbReference type="RefSeq" id="WP_198129427.1">
    <property type="nucleotide sequence ID" value="NZ_CP065748.1"/>
</dbReference>
<sequence length="175" mass="19896">MQQGEGIGPFQHLMNVNKMKKYIAGILLTSFTVTGAIYFFYSNTKTSEFCIPNSKKCITVKGKWTLPTQFAGKESLLIVSTPFFSKKNRKTLDIYFPAGEFGGLLERKDALIDYKSYDWGRVMQFNLKNEAVKNFNSSGFFEGKFYVKDKHVVLSCNNNNCLNDIASIHNPKLTK</sequence>
<reference evidence="2 3" key="1">
    <citation type="submission" date="2020-12" db="EMBL/GenBank/DDBJ databases">
        <title>FDA dAtabase for Regulatory Grade micrObial Sequences (FDA-ARGOS): Supporting development and validation of Infectious Disease Dx tests.</title>
        <authorList>
            <person name="Sproer C."/>
            <person name="Gronow S."/>
            <person name="Severitt S."/>
            <person name="Schroder I."/>
            <person name="Tallon L."/>
            <person name="Sadzewicz L."/>
            <person name="Zhao X."/>
            <person name="Boylan J."/>
            <person name="Ott S."/>
            <person name="Bowen H."/>
            <person name="Vavikolanu K."/>
            <person name="Mehta A."/>
            <person name="Aluvathingal J."/>
            <person name="Nadendla S."/>
            <person name="Lowell S."/>
            <person name="Myers T."/>
            <person name="Yan Y."/>
            <person name="Sichtig H."/>
        </authorList>
    </citation>
    <scope>NUCLEOTIDE SEQUENCE [LARGE SCALE GENOMIC DNA]</scope>
    <source>
        <strain evidence="2 3">FDAARGOS_890</strain>
    </source>
</reference>
<keyword evidence="1" id="KW-0472">Membrane</keyword>
<accession>A0A7T2YZ17</accession>
<organism evidence="2 3">
    <name type="scientific">Delftia lacustris</name>
    <dbReference type="NCBI Taxonomy" id="558537"/>
    <lineage>
        <taxon>Bacteria</taxon>
        <taxon>Pseudomonadati</taxon>
        <taxon>Pseudomonadota</taxon>
        <taxon>Betaproteobacteria</taxon>
        <taxon>Burkholderiales</taxon>
        <taxon>Comamonadaceae</taxon>
        <taxon>Delftia</taxon>
    </lineage>
</organism>
<gene>
    <name evidence="2" type="ORF">I6G47_23380</name>
</gene>
<protein>
    <submittedName>
        <fullName evidence="2">Uncharacterized protein</fullName>
    </submittedName>
</protein>
<evidence type="ECO:0000313" key="2">
    <source>
        <dbReference type="EMBL" id="QPS84778.1"/>
    </source>
</evidence>
<keyword evidence="1" id="KW-1133">Transmembrane helix</keyword>
<keyword evidence="1" id="KW-0812">Transmembrane</keyword>
<dbReference type="Proteomes" id="UP000595064">
    <property type="component" value="Chromosome"/>
</dbReference>
<dbReference type="EMBL" id="CP065748">
    <property type="protein sequence ID" value="QPS84778.1"/>
    <property type="molecule type" value="Genomic_DNA"/>
</dbReference>
<name>A0A7T2YZ17_9BURK</name>
<keyword evidence="3" id="KW-1185">Reference proteome</keyword>